<reference evidence="1" key="1">
    <citation type="journal article" date="2014" name="Front. Microbiol.">
        <title>High frequency of phylogenetically diverse reductive dehalogenase-homologous genes in deep subseafloor sedimentary metagenomes.</title>
        <authorList>
            <person name="Kawai M."/>
            <person name="Futagami T."/>
            <person name="Toyoda A."/>
            <person name="Takaki Y."/>
            <person name="Nishi S."/>
            <person name="Hori S."/>
            <person name="Arai W."/>
            <person name="Tsubouchi T."/>
            <person name="Morono Y."/>
            <person name="Uchiyama I."/>
            <person name="Ito T."/>
            <person name="Fujiyama A."/>
            <person name="Inagaki F."/>
            <person name="Takami H."/>
        </authorList>
    </citation>
    <scope>NUCLEOTIDE SEQUENCE</scope>
    <source>
        <strain evidence="1">Expedition CK06-06</strain>
    </source>
</reference>
<proteinExistence type="predicted"/>
<sequence>YILGAHQKKDLSRLKKMVSFFNRAREKLPDYLQSNDYRFCVFAVPDATAMAKVLGFDADNAVLKWMAGTILFSVLIINLELCDAILAHSGRTRMNLFIRNLTHEFSHLSLGHSGVRMPLWLEEGVCEHLSGSPQNMDHLHAASIHIEDFTRFVRECHLSGETGRGHETSLLEFSEEPIDTNPGYILTHDFVSFLEHQAGFNEFLTDIRVEGLKVLLNPFPLLHSKHDLLKLSLEDILAAWHSDLDERLSSRP</sequence>
<feature type="non-terminal residue" evidence="1">
    <location>
        <position position="252"/>
    </location>
</feature>
<dbReference type="EMBL" id="BARS01041944">
    <property type="protein sequence ID" value="GAG37698.1"/>
    <property type="molecule type" value="Genomic_DNA"/>
</dbReference>
<accession>X0XM15</accession>
<name>X0XM15_9ZZZZ</name>
<organism evidence="1">
    <name type="scientific">marine sediment metagenome</name>
    <dbReference type="NCBI Taxonomy" id="412755"/>
    <lineage>
        <taxon>unclassified sequences</taxon>
        <taxon>metagenomes</taxon>
        <taxon>ecological metagenomes</taxon>
    </lineage>
</organism>
<gene>
    <name evidence="1" type="ORF">S01H1_63699</name>
</gene>
<comment type="caution">
    <text evidence="1">The sequence shown here is derived from an EMBL/GenBank/DDBJ whole genome shotgun (WGS) entry which is preliminary data.</text>
</comment>
<evidence type="ECO:0000313" key="1">
    <source>
        <dbReference type="EMBL" id="GAG37698.1"/>
    </source>
</evidence>
<protein>
    <submittedName>
        <fullName evidence="1">Uncharacterized protein</fullName>
    </submittedName>
</protein>
<dbReference type="AlphaFoldDB" id="X0XM15"/>
<feature type="non-terminal residue" evidence="1">
    <location>
        <position position="1"/>
    </location>
</feature>